<accession>A0A5B7H0M8</accession>
<reference evidence="1 2" key="1">
    <citation type="submission" date="2019-05" db="EMBL/GenBank/DDBJ databases">
        <title>Another draft genome of Portunus trituberculatus and its Hox gene families provides insights of decapod evolution.</title>
        <authorList>
            <person name="Jeong J.-H."/>
            <person name="Song I."/>
            <person name="Kim S."/>
            <person name="Choi T."/>
            <person name="Kim D."/>
            <person name="Ryu S."/>
            <person name="Kim W."/>
        </authorList>
    </citation>
    <scope>NUCLEOTIDE SEQUENCE [LARGE SCALE GENOMIC DNA]</scope>
    <source>
        <tissue evidence="1">Muscle</tissue>
    </source>
</reference>
<proteinExistence type="predicted"/>
<protein>
    <recommendedName>
        <fullName evidence="3">Reverse transcriptase</fullName>
    </recommendedName>
</protein>
<evidence type="ECO:0000313" key="2">
    <source>
        <dbReference type="Proteomes" id="UP000324222"/>
    </source>
</evidence>
<name>A0A5B7H0M8_PORTR</name>
<dbReference type="AlphaFoldDB" id="A0A5B7H0M8"/>
<comment type="caution">
    <text evidence="1">The sequence shown here is derived from an EMBL/GenBank/DDBJ whole genome shotgun (WGS) entry which is preliminary data.</text>
</comment>
<dbReference type="Proteomes" id="UP000324222">
    <property type="component" value="Unassembled WGS sequence"/>
</dbReference>
<evidence type="ECO:0000313" key="1">
    <source>
        <dbReference type="EMBL" id="MPC62907.1"/>
    </source>
</evidence>
<dbReference type="EMBL" id="VSRR010020190">
    <property type="protein sequence ID" value="MPC62907.1"/>
    <property type="molecule type" value="Genomic_DNA"/>
</dbReference>
<gene>
    <name evidence="1" type="ORF">E2C01_056997</name>
</gene>
<organism evidence="1 2">
    <name type="scientific">Portunus trituberculatus</name>
    <name type="common">Swimming crab</name>
    <name type="synonym">Neptunus trituberculatus</name>
    <dbReference type="NCBI Taxonomy" id="210409"/>
    <lineage>
        <taxon>Eukaryota</taxon>
        <taxon>Metazoa</taxon>
        <taxon>Ecdysozoa</taxon>
        <taxon>Arthropoda</taxon>
        <taxon>Crustacea</taxon>
        <taxon>Multicrustacea</taxon>
        <taxon>Malacostraca</taxon>
        <taxon>Eumalacostraca</taxon>
        <taxon>Eucarida</taxon>
        <taxon>Decapoda</taxon>
        <taxon>Pleocyemata</taxon>
        <taxon>Brachyura</taxon>
        <taxon>Eubrachyura</taxon>
        <taxon>Portunoidea</taxon>
        <taxon>Portunidae</taxon>
        <taxon>Portuninae</taxon>
        <taxon>Portunus</taxon>
    </lineage>
</organism>
<keyword evidence="2" id="KW-1185">Reference proteome</keyword>
<sequence length="187" mass="21721">MLNARTRREIARVNAYEAEWKIRTNLNKFTVIPVATNRPDPLLVDDDPVDFRPRGRSLGLQISRHGYTSHVTSRVQQARRALGNLFRLRDLHKQLNLRLIKTLVIPVLTYLPVPTHAFSRSAVSRLQRVQNATLRFALDFRWDDFRAAEAMHEEASIPALNVRLHDLTVGVWQRLRDLGWEQLDSLQ</sequence>
<dbReference type="OrthoDB" id="5953030at2759"/>
<evidence type="ECO:0008006" key="3">
    <source>
        <dbReference type="Google" id="ProtNLM"/>
    </source>
</evidence>